<dbReference type="GO" id="GO:0016020">
    <property type="term" value="C:membrane"/>
    <property type="evidence" value="ECO:0007669"/>
    <property type="project" value="UniProtKB-SubCell"/>
</dbReference>
<evidence type="ECO:0000256" key="2">
    <source>
        <dbReference type="ARBA" id="ARBA00022729"/>
    </source>
</evidence>
<dbReference type="EMBL" id="DUZY01000002">
    <property type="protein sequence ID" value="DAD29542.1"/>
    <property type="molecule type" value="Genomic_DNA"/>
</dbReference>
<keyword evidence="2 3" id="KW-0732">Signal</keyword>
<dbReference type="Proteomes" id="UP000607653">
    <property type="component" value="Unassembled WGS sequence"/>
</dbReference>
<dbReference type="AlphaFoldDB" id="A0A822YB70"/>
<evidence type="ECO:0000256" key="3">
    <source>
        <dbReference type="SAM" id="SignalP"/>
    </source>
</evidence>
<sequence>MLCTLCFVACLAVAAEAAAGKHEYCAPSSCGKITNISYPFRLKGDPRLDCGDRRYELSCEDNRTVLYLHDQASLHQWFGGLINLLLLPKALFLCISGRFT</sequence>
<feature type="signal peptide" evidence="3">
    <location>
        <begin position="1"/>
        <end position="17"/>
    </location>
</feature>
<evidence type="ECO:0000259" key="4">
    <source>
        <dbReference type="Pfam" id="PF13947"/>
    </source>
</evidence>
<comment type="subcellular location">
    <subcellularLocation>
        <location evidence="1">Membrane</location>
        <topology evidence="1">Single-pass membrane protein</topology>
    </subcellularLocation>
</comment>
<protein>
    <recommendedName>
        <fullName evidence="4">Wall-associated receptor kinase galacturonan-binding domain-containing protein</fullName>
    </recommendedName>
</protein>
<dbReference type="PANTHER" id="PTHR33138">
    <property type="entry name" value="OS01G0690200 PROTEIN"/>
    <property type="match status" value="1"/>
</dbReference>
<accession>A0A822YB70</accession>
<name>A0A822YB70_NELNU</name>
<dbReference type="Pfam" id="PF13947">
    <property type="entry name" value="GUB_WAK_bind"/>
    <property type="match status" value="1"/>
</dbReference>
<evidence type="ECO:0000313" key="6">
    <source>
        <dbReference type="Proteomes" id="UP000607653"/>
    </source>
</evidence>
<dbReference type="GO" id="GO:0030247">
    <property type="term" value="F:polysaccharide binding"/>
    <property type="evidence" value="ECO:0007669"/>
    <property type="project" value="InterPro"/>
</dbReference>
<proteinExistence type="predicted"/>
<organism evidence="5 6">
    <name type="scientific">Nelumbo nucifera</name>
    <name type="common">Sacred lotus</name>
    <dbReference type="NCBI Taxonomy" id="4432"/>
    <lineage>
        <taxon>Eukaryota</taxon>
        <taxon>Viridiplantae</taxon>
        <taxon>Streptophyta</taxon>
        <taxon>Embryophyta</taxon>
        <taxon>Tracheophyta</taxon>
        <taxon>Spermatophyta</taxon>
        <taxon>Magnoliopsida</taxon>
        <taxon>Proteales</taxon>
        <taxon>Nelumbonaceae</taxon>
        <taxon>Nelumbo</taxon>
    </lineage>
</organism>
<dbReference type="InterPro" id="IPR025287">
    <property type="entry name" value="WAK_GUB"/>
</dbReference>
<evidence type="ECO:0000313" key="5">
    <source>
        <dbReference type="EMBL" id="DAD29542.1"/>
    </source>
</evidence>
<comment type="caution">
    <text evidence="5">The sequence shown here is derived from an EMBL/GenBank/DDBJ whole genome shotgun (WGS) entry which is preliminary data.</text>
</comment>
<dbReference type="PANTHER" id="PTHR33138:SF30">
    <property type="entry name" value="LEAF RUST 10 DISEASE-RESISTANCE LOCUS RECEPTOR-LIKE PROTEIN KINASE-LIKE 2.7"/>
    <property type="match status" value="1"/>
</dbReference>
<keyword evidence="6" id="KW-1185">Reference proteome</keyword>
<feature type="chain" id="PRO_5032281264" description="Wall-associated receptor kinase galacturonan-binding domain-containing protein" evidence="3">
    <location>
        <begin position="18"/>
        <end position="100"/>
    </location>
</feature>
<reference evidence="5 6" key="1">
    <citation type="journal article" date="2020" name="Mol. Biol. Evol.">
        <title>Distinct Expression and Methylation Patterns for Genes with Different Fates following a Single Whole-Genome Duplication in Flowering Plants.</title>
        <authorList>
            <person name="Shi T."/>
            <person name="Rahmani R.S."/>
            <person name="Gugger P.F."/>
            <person name="Wang M."/>
            <person name="Li H."/>
            <person name="Zhang Y."/>
            <person name="Li Z."/>
            <person name="Wang Q."/>
            <person name="Van de Peer Y."/>
            <person name="Marchal K."/>
            <person name="Chen J."/>
        </authorList>
    </citation>
    <scope>NUCLEOTIDE SEQUENCE [LARGE SCALE GENOMIC DNA]</scope>
    <source>
        <tissue evidence="5">Leaf</tissue>
    </source>
</reference>
<feature type="domain" description="Wall-associated receptor kinase galacturonan-binding" evidence="4">
    <location>
        <begin position="25"/>
        <end position="69"/>
    </location>
</feature>
<gene>
    <name evidence="5" type="ORF">HUJ06_031010</name>
</gene>
<evidence type="ECO:0000256" key="1">
    <source>
        <dbReference type="ARBA" id="ARBA00004167"/>
    </source>
</evidence>